<dbReference type="SMART" id="SM00342">
    <property type="entry name" value="HTH_ARAC"/>
    <property type="match status" value="1"/>
</dbReference>
<keyword evidence="4" id="KW-0472">Membrane</keyword>
<evidence type="ECO:0000256" key="4">
    <source>
        <dbReference type="SAM" id="Phobius"/>
    </source>
</evidence>
<dbReference type="InterPro" id="IPR009057">
    <property type="entry name" value="Homeodomain-like_sf"/>
</dbReference>
<dbReference type="GO" id="GO:0003700">
    <property type="term" value="F:DNA-binding transcription factor activity"/>
    <property type="evidence" value="ECO:0007669"/>
    <property type="project" value="InterPro"/>
</dbReference>
<dbReference type="Pfam" id="PF12833">
    <property type="entry name" value="HTH_18"/>
    <property type="match status" value="1"/>
</dbReference>
<keyword evidence="1" id="KW-0805">Transcription regulation</keyword>
<dbReference type="AlphaFoldDB" id="A0A0C3IBL7"/>
<feature type="transmembrane region" description="Helical" evidence="4">
    <location>
        <begin position="38"/>
        <end position="60"/>
    </location>
</feature>
<dbReference type="GO" id="GO:0043565">
    <property type="term" value="F:sequence-specific DNA binding"/>
    <property type="evidence" value="ECO:0007669"/>
    <property type="project" value="InterPro"/>
</dbReference>
<organism evidence="6 7">
    <name type="scientific">Vibrio mytili</name>
    <dbReference type="NCBI Taxonomy" id="50718"/>
    <lineage>
        <taxon>Bacteria</taxon>
        <taxon>Pseudomonadati</taxon>
        <taxon>Pseudomonadota</taxon>
        <taxon>Gammaproteobacteria</taxon>
        <taxon>Vibrionales</taxon>
        <taxon>Vibrionaceae</taxon>
        <taxon>Vibrio</taxon>
    </lineage>
</organism>
<sequence>MYLTLTDIVLLTSIIQSLALAVFLLLPSNSGLISNRLLVATLVFFAAGLGEIFLYGSGLALQYPNFAYLGTLIGLLQAGTLYLYAQSLMYQNFQLRGKHLVHTLLFWVVGAIFLIEYYLQPSETKVQILLERDHPGVLTSPLLAVAIHAVFLGYLYATIRAINRFGLGIRQIFSSIENKQLAWLRTLLIGYAVAWTVSMMYCLTAHVFRSVPGTEWVAGAGAVTGFIFINFLMINSLRQPVVFSGLAADQAALLEEEPTPQFDQTLKVRLQQLMHQEKPHLHPNLTLEQLSRKLGAPSREVSRAINQGFGCNFFEFVSRYRIDEAKSRLADAANQANILQIMYDSGFNSKSVFNTAFKKETGFTPSEYRRRTLQGDIRPEPPS</sequence>
<keyword evidence="7" id="KW-1185">Reference proteome</keyword>
<feature type="transmembrane region" description="Helical" evidence="4">
    <location>
        <begin position="6"/>
        <end position="26"/>
    </location>
</feature>
<evidence type="ECO:0000256" key="3">
    <source>
        <dbReference type="ARBA" id="ARBA00023163"/>
    </source>
</evidence>
<evidence type="ECO:0000313" key="7">
    <source>
        <dbReference type="Proteomes" id="UP000031977"/>
    </source>
</evidence>
<evidence type="ECO:0000256" key="2">
    <source>
        <dbReference type="ARBA" id="ARBA00023125"/>
    </source>
</evidence>
<dbReference type="PRINTS" id="PR00032">
    <property type="entry name" value="HTHARAC"/>
</dbReference>
<evidence type="ECO:0000259" key="5">
    <source>
        <dbReference type="PROSITE" id="PS01124"/>
    </source>
</evidence>
<dbReference type="Gene3D" id="1.10.10.60">
    <property type="entry name" value="Homeodomain-like"/>
    <property type="match status" value="1"/>
</dbReference>
<protein>
    <submittedName>
        <fullName evidence="6">AraC family transcriptional regulator</fullName>
    </submittedName>
</protein>
<feature type="transmembrane region" description="Helical" evidence="4">
    <location>
        <begin position="139"/>
        <end position="162"/>
    </location>
</feature>
<feature type="transmembrane region" description="Helical" evidence="4">
    <location>
        <begin position="183"/>
        <end position="208"/>
    </location>
</feature>
<keyword evidence="2" id="KW-0238">DNA-binding</keyword>
<name>A0A0C3IBL7_9VIBR</name>
<keyword evidence="4" id="KW-0812">Transmembrane</keyword>
<keyword evidence="4" id="KW-1133">Transmembrane helix</keyword>
<dbReference type="Proteomes" id="UP000031977">
    <property type="component" value="Unassembled WGS sequence"/>
</dbReference>
<dbReference type="SUPFAM" id="SSF46689">
    <property type="entry name" value="Homeodomain-like"/>
    <property type="match status" value="1"/>
</dbReference>
<comment type="caution">
    <text evidence="6">The sequence shown here is derived from an EMBL/GenBank/DDBJ whole genome shotgun (WGS) entry which is preliminary data.</text>
</comment>
<dbReference type="PANTHER" id="PTHR43280:SF29">
    <property type="entry name" value="ARAC-FAMILY TRANSCRIPTIONAL REGULATOR"/>
    <property type="match status" value="1"/>
</dbReference>
<feature type="transmembrane region" description="Helical" evidence="4">
    <location>
        <begin position="97"/>
        <end position="119"/>
    </location>
</feature>
<dbReference type="RefSeq" id="WP_041154768.1">
    <property type="nucleotide sequence ID" value="NZ_CBCRVP010000007.1"/>
</dbReference>
<evidence type="ECO:0000313" key="6">
    <source>
        <dbReference type="EMBL" id="KIN11672.1"/>
    </source>
</evidence>
<keyword evidence="3" id="KW-0804">Transcription</keyword>
<dbReference type="STRING" id="50718.SU60_06270"/>
<accession>A0A0C3IBL7</accession>
<dbReference type="InterPro" id="IPR020449">
    <property type="entry name" value="Tscrpt_reg_AraC-type_HTH"/>
</dbReference>
<gene>
    <name evidence="6" type="ORF">SU60_06270</name>
</gene>
<proteinExistence type="predicted"/>
<dbReference type="PANTHER" id="PTHR43280">
    <property type="entry name" value="ARAC-FAMILY TRANSCRIPTIONAL REGULATOR"/>
    <property type="match status" value="1"/>
</dbReference>
<evidence type="ECO:0000256" key="1">
    <source>
        <dbReference type="ARBA" id="ARBA00023015"/>
    </source>
</evidence>
<feature type="transmembrane region" description="Helical" evidence="4">
    <location>
        <begin position="66"/>
        <end position="85"/>
    </location>
</feature>
<dbReference type="InterPro" id="IPR018060">
    <property type="entry name" value="HTH_AraC"/>
</dbReference>
<dbReference type="PROSITE" id="PS01124">
    <property type="entry name" value="HTH_ARAC_FAMILY_2"/>
    <property type="match status" value="1"/>
</dbReference>
<dbReference type="EMBL" id="JXOK01000015">
    <property type="protein sequence ID" value="KIN11672.1"/>
    <property type="molecule type" value="Genomic_DNA"/>
</dbReference>
<dbReference type="OrthoDB" id="345413at2"/>
<reference evidence="6 7" key="1">
    <citation type="submission" date="2015-01" db="EMBL/GenBank/DDBJ databases">
        <title>Draft genome of Vibrio mytili type strain CAIM 528.</title>
        <authorList>
            <person name="Gonzalez-Castillo A."/>
            <person name="Gomez-Gil B."/>
            <person name="Enciso-Ibarra J."/>
        </authorList>
    </citation>
    <scope>NUCLEOTIDE SEQUENCE [LARGE SCALE GENOMIC DNA]</scope>
    <source>
        <strain evidence="6 7">CAIM 528</strain>
    </source>
</reference>
<feature type="domain" description="HTH araC/xylS-type" evidence="5">
    <location>
        <begin position="271"/>
        <end position="371"/>
    </location>
</feature>
<feature type="transmembrane region" description="Helical" evidence="4">
    <location>
        <begin position="214"/>
        <end position="234"/>
    </location>
</feature>